<evidence type="ECO:0000256" key="8">
    <source>
        <dbReference type="ARBA" id="ARBA00022840"/>
    </source>
</evidence>
<dbReference type="SUPFAM" id="SSF55874">
    <property type="entry name" value="ATPase domain of HSP90 chaperone/DNA topoisomerase II/histidine kinase"/>
    <property type="match status" value="1"/>
</dbReference>
<reference evidence="15" key="1">
    <citation type="journal article" date="2023" name="Front. Microbiol.">
        <title>Genomic-based phylogenetic and metabolic analyses of the genus Natronomonas, and description of Natronomonas aquatica sp. nov.</title>
        <authorList>
            <person name="Garcia-Roldan A."/>
            <person name="Duran-Viseras A."/>
            <person name="de la Haba R.R."/>
            <person name="Corral P."/>
            <person name="Sanchez-Porro C."/>
            <person name="Ventosa A."/>
        </authorList>
    </citation>
    <scope>NUCLEOTIDE SEQUENCE</scope>
    <source>
        <strain evidence="15">F2-12</strain>
    </source>
</reference>
<keyword evidence="10" id="KW-0902">Two-component regulatory system</keyword>
<feature type="modified residue" description="4-aspartylphosphate" evidence="12">
    <location>
        <position position="60"/>
    </location>
</feature>
<evidence type="ECO:0000256" key="10">
    <source>
        <dbReference type="ARBA" id="ARBA00023012"/>
    </source>
</evidence>
<evidence type="ECO:0000313" key="15">
    <source>
        <dbReference type="EMBL" id="MCQ4333573.1"/>
    </source>
</evidence>
<evidence type="ECO:0000256" key="3">
    <source>
        <dbReference type="ARBA" id="ARBA00012438"/>
    </source>
</evidence>
<dbReference type="CDD" id="cd00075">
    <property type="entry name" value="HATPase"/>
    <property type="match status" value="1"/>
</dbReference>
<dbReference type="InterPro" id="IPR036890">
    <property type="entry name" value="HATPase_C_sf"/>
</dbReference>
<evidence type="ECO:0000256" key="6">
    <source>
        <dbReference type="ARBA" id="ARBA00022741"/>
    </source>
</evidence>
<dbReference type="SMART" id="SM00448">
    <property type="entry name" value="REC"/>
    <property type="match status" value="1"/>
</dbReference>
<dbReference type="InterPro" id="IPR001789">
    <property type="entry name" value="Sig_transdc_resp-reg_receiver"/>
</dbReference>
<dbReference type="RefSeq" id="WP_256029595.1">
    <property type="nucleotide sequence ID" value="NZ_JAHLKM010000009.1"/>
</dbReference>
<dbReference type="InterPro" id="IPR003594">
    <property type="entry name" value="HATPase_dom"/>
</dbReference>
<keyword evidence="8" id="KW-0067">ATP-binding</keyword>
<dbReference type="InterPro" id="IPR011006">
    <property type="entry name" value="CheY-like_superfamily"/>
</dbReference>
<evidence type="ECO:0000256" key="5">
    <source>
        <dbReference type="ARBA" id="ARBA00022692"/>
    </source>
</evidence>
<dbReference type="InterPro" id="IPR005467">
    <property type="entry name" value="His_kinase_dom"/>
</dbReference>
<dbReference type="PANTHER" id="PTHR42878">
    <property type="entry name" value="TWO-COMPONENT HISTIDINE KINASE"/>
    <property type="match status" value="1"/>
</dbReference>
<evidence type="ECO:0000256" key="11">
    <source>
        <dbReference type="ARBA" id="ARBA00023136"/>
    </source>
</evidence>
<evidence type="ECO:0000259" key="14">
    <source>
        <dbReference type="PROSITE" id="PS50110"/>
    </source>
</evidence>
<keyword evidence="5" id="KW-0812">Transmembrane</keyword>
<feature type="domain" description="Histidine kinase" evidence="13">
    <location>
        <begin position="273"/>
        <end position="481"/>
    </location>
</feature>
<sequence length="483" mass="53174">MNENLAGEPPHVLAVTADPTVAQQLPDQLGQEFQVTVVQTANAALATLEETSDVQCVVSDHELPEVDGISLLEAVRVQHPNFPFIIFTGEGSEAVASRAIHARVTDYLITDRFDNQWDRVTELIKQAIEFHRAQSNLADIEVRLQEILQALPDGVVILQDDSIESANQEARDILGIGDTVDLVGWSLDDVIPADDTFSEDNLSAISNGELYIDRVEVDSLGTSPNSAVELTTARIKWGQAPAVLLIIEDISPRKTSERALARANEQLRVLNRVTRHDIRNDMSVIVGWSEELAPHLDDEGQAMLDRIQKTAQNVIDLTITVRDFIEALGTDRHPELESTAVCEVLDAEVAKCQSMYPEATFRVDDEFPDISVQADDLLSSVFRNILNNAVQHNHNDNPVIEVRCRATDETIRISIADDGPGIPEDQKDSIFGRGQDGLEDPAAGLGLYLVDQLVDSYSGEIWVEDNEPAGSVFVVELNRVHDG</sequence>
<dbReference type="Pfam" id="PF00072">
    <property type="entry name" value="Response_reg"/>
    <property type="match status" value="1"/>
</dbReference>
<dbReference type="NCBIfam" id="TIGR00229">
    <property type="entry name" value="sensory_box"/>
    <property type="match status" value="1"/>
</dbReference>
<dbReference type="Gene3D" id="3.30.450.20">
    <property type="entry name" value="PAS domain"/>
    <property type="match status" value="1"/>
</dbReference>
<evidence type="ECO:0000256" key="4">
    <source>
        <dbReference type="ARBA" id="ARBA00022679"/>
    </source>
</evidence>
<dbReference type="EC" id="2.7.13.3" evidence="3"/>
<dbReference type="PROSITE" id="PS50110">
    <property type="entry name" value="RESPONSE_REGULATORY"/>
    <property type="match status" value="1"/>
</dbReference>
<comment type="subcellular location">
    <subcellularLocation>
        <location evidence="2">Membrane</location>
        <topology evidence="2">Multi-pass membrane protein</topology>
    </subcellularLocation>
</comment>
<dbReference type="CDD" id="cd00130">
    <property type="entry name" value="PAS"/>
    <property type="match status" value="1"/>
</dbReference>
<dbReference type="InterPro" id="IPR050351">
    <property type="entry name" value="BphY/WalK/GraS-like"/>
</dbReference>
<comment type="catalytic activity">
    <reaction evidence="1">
        <text>ATP + protein L-histidine = ADP + protein N-phospho-L-histidine.</text>
        <dbReference type="EC" id="2.7.13.3"/>
    </reaction>
</comment>
<dbReference type="GO" id="GO:0007234">
    <property type="term" value="P:osmosensory signaling via phosphorelay pathway"/>
    <property type="evidence" value="ECO:0007669"/>
    <property type="project" value="TreeGrafter"/>
</dbReference>
<proteinExistence type="predicted"/>
<keyword evidence="16" id="KW-1185">Reference proteome</keyword>
<dbReference type="SMART" id="SM00387">
    <property type="entry name" value="HATPase_c"/>
    <property type="match status" value="1"/>
</dbReference>
<evidence type="ECO:0000313" key="16">
    <source>
        <dbReference type="Proteomes" id="UP001139494"/>
    </source>
</evidence>
<keyword evidence="7" id="KW-0418">Kinase</keyword>
<name>A0A9R1CTL3_9EURY</name>
<feature type="domain" description="Response regulatory" evidence="14">
    <location>
        <begin position="11"/>
        <end position="125"/>
    </location>
</feature>
<dbReference type="PROSITE" id="PS50109">
    <property type="entry name" value="HIS_KIN"/>
    <property type="match status" value="1"/>
</dbReference>
<dbReference type="SUPFAM" id="SSF55785">
    <property type="entry name" value="PYP-like sensor domain (PAS domain)"/>
    <property type="match status" value="1"/>
</dbReference>
<dbReference type="SUPFAM" id="SSF52172">
    <property type="entry name" value="CheY-like"/>
    <property type="match status" value="1"/>
</dbReference>
<gene>
    <name evidence="15" type="ORF">KM295_08815</name>
</gene>
<dbReference type="GO" id="GO:0005524">
    <property type="term" value="F:ATP binding"/>
    <property type="evidence" value="ECO:0007669"/>
    <property type="project" value="UniProtKB-KW"/>
</dbReference>
<evidence type="ECO:0000256" key="2">
    <source>
        <dbReference type="ARBA" id="ARBA00004141"/>
    </source>
</evidence>
<evidence type="ECO:0000256" key="9">
    <source>
        <dbReference type="ARBA" id="ARBA00022989"/>
    </source>
</evidence>
<dbReference type="PANTHER" id="PTHR42878:SF7">
    <property type="entry name" value="SENSOR HISTIDINE KINASE GLRK"/>
    <property type="match status" value="1"/>
</dbReference>
<dbReference type="Gene3D" id="3.30.565.10">
    <property type="entry name" value="Histidine kinase-like ATPase, C-terminal domain"/>
    <property type="match status" value="1"/>
</dbReference>
<protein>
    <recommendedName>
        <fullName evidence="3">histidine kinase</fullName>
        <ecNumber evidence="3">2.7.13.3</ecNumber>
    </recommendedName>
</protein>
<keyword evidence="9" id="KW-1133">Transmembrane helix</keyword>
<dbReference type="CDD" id="cd00156">
    <property type="entry name" value="REC"/>
    <property type="match status" value="1"/>
</dbReference>
<dbReference type="InterPro" id="IPR000014">
    <property type="entry name" value="PAS"/>
</dbReference>
<evidence type="ECO:0000256" key="12">
    <source>
        <dbReference type="PROSITE-ProRule" id="PRU00169"/>
    </source>
</evidence>
<organism evidence="15 16">
    <name type="scientific">Natronomonas aquatica</name>
    <dbReference type="NCBI Taxonomy" id="2841590"/>
    <lineage>
        <taxon>Archaea</taxon>
        <taxon>Methanobacteriati</taxon>
        <taxon>Methanobacteriota</taxon>
        <taxon>Stenosarchaea group</taxon>
        <taxon>Halobacteria</taxon>
        <taxon>Halobacteriales</taxon>
        <taxon>Natronomonadaceae</taxon>
        <taxon>Natronomonas</taxon>
    </lineage>
</organism>
<keyword evidence="4" id="KW-0808">Transferase</keyword>
<comment type="caution">
    <text evidence="15">The sequence shown here is derived from an EMBL/GenBank/DDBJ whole genome shotgun (WGS) entry which is preliminary data.</text>
</comment>
<dbReference type="Pfam" id="PF13188">
    <property type="entry name" value="PAS_8"/>
    <property type="match status" value="1"/>
</dbReference>
<dbReference type="GO" id="GO:0004673">
    <property type="term" value="F:protein histidine kinase activity"/>
    <property type="evidence" value="ECO:0007669"/>
    <property type="project" value="UniProtKB-EC"/>
</dbReference>
<keyword evidence="12" id="KW-0597">Phosphoprotein</keyword>
<dbReference type="GO" id="GO:0000156">
    <property type="term" value="F:phosphorelay response regulator activity"/>
    <property type="evidence" value="ECO:0007669"/>
    <property type="project" value="TreeGrafter"/>
</dbReference>
<evidence type="ECO:0000259" key="13">
    <source>
        <dbReference type="PROSITE" id="PS50109"/>
    </source>
</evidence>
<accession>A0A9R1CTL3</accession>
<dbReference type="Proteomes" id="UP001139494">
    <property type="component" value="Unassembled WGS sequence"/>
</dbReference>
<keyword evidence="6" id="KW-0547">Nucleotide-binding</keyword>
<dbReference type="InterPro" id="IPR004358">
    <property type="entry name" value="Sig_transdc_His_kin-like_C"/>
</dbReference>
<dbReference type="GO" id="GO:0016020">
    <property type="term" value="C:membrane"/>
    <property type="evidence" value="ECO:0007669"/>
    <property type="project" value="UniProtKB-SubCell"/>
</dbReference>
<dbReference type="PRINTS" id="PR00344">
    <property type="entry name" value="BCTRLSENSOR"/>
</dbReference>
<dbReference type="AlphaFoldDB" id="A0A9R1CTL3"/>
<dbReference type="Pfam" id="PF02518">
    <property type="entry name" value="HATPase_c"/>
    <property type="match status" value="1"/>
</dbReference>
<dbReference type="GO" id="GO:0030295">
    <property type="term" value="F:protein kinase activator activity"/>
    <property type="evidence" value="ECO:0007669"/>
    <property type="project" value="TreeGrafter"/>
</dbReference>
<evidence type="ECO:0000256" key="7">
    <source>
        <dbReference type="ARBA" id="ARBA00022777"/>
    </source>
</evidence>
<dbReference type="InterPro" id="IPR035965">
    <property type="entry name" value="PAS-like_dom_sf"/>
</dbReference>
<dbReference type="Gene3D" id="3.40.50.2300">
    <property type="match status" value="1"/>
</dbReference>
<dbReference type="EMBL" id="JAHLKM010000009">
    <property type="protein sequence ID" value="MCQ4333573.1"/>
    <property type="molecule type" value="Genomic_DNA"/>
</dbReference>
<evidence type="ECO:0000256" key="1">
    <source>
        <dbReference type="ARBA" id="ARBA00000085"/>
    </source>
</evidence>
<keyword evidence="11" id="KW-0472">Membrane</keyword>